<keyword evidence="3" id="KW-1185">Reference proteome</keyword>
<dbReference type="InterPro" id="IPR005162">
    <property type="entry name" value="Retrotrans_gag_dom"/>
</dbReference>
<feature type="domain" description="Retrotransposon gag" evidence="1">
    <location>
        <begin position="103"/>
        <end position="145"/>
    </location>
</feature>
<evidence type="ECO:0000313" key="2">
    <source>
        <dbReference type="EMBL" id="RDX86599.1"/>
    </source>
</evidence>
<proteinExistence type="predicted"/>
<dbReference type="AlphaFoldDB" id="A0A371G7R4"/>
<gene>
    <name evidence="2" type="ORF">CR513_32052</name>
</gene>
<reference evidence="2" key="1">
    <citation type="submission" date="2018-05" db="EMBL/GenBank/DDBJ databases">
        <title>Draft genome of Mucuna pruriens seed.</title>
        <authorList>
            <person name="Nnadi N.E."/>
            <person name="Vos R."/>
            <person name="Hasami M.H."/>
            <person name="Devisetty U.K."/>
            <person name="Aguiy J.C."/>
        </authorList>
    </citation>
    <scope>NUCLEOTIDE SEQUENCE [LARGE SCALE GENOMIC DNA]</scope>
    <source>
        <strain evidence="2">JCA_2017</strain>
    </source>
</reference>
<accession>A0A371G7R4</accession>
<comment type="caution">
    <text evidence="2">The sequence shown here is derived from an EMBL/GenBank/DDBJ whole genome shotgun (WGS) entry which is preliminary data.</text>
</comment>
<feature type="non-terminal residue" evidence="2">
    <location>
        <position position="1"/>
    </location>
</feature>
<dbReference type="Proteomes" id="UP000257109">
    <property type="component" value="Unassembled WGS sequence"/>
</dbReference>
<name>A0A371G7R4_MUCPR</name>
<evidence type="ECO:0000259" key="1">
    <source>
        <dbReference type="Pfam" id="PF03732"/>
    </source>
</evidence>
<sequence length="153" mass="18068">MQHKAKQWDLKPLWLLKVYHRNKKVKEGMVGSHEDHYSFDEDPPKRTLQDYSILVIETSSFKLKPTLISMMQNVTQFRGLYTEEPLTHLKKINNVPKNNIFLRLFPFSLANKALKWLTTFLDGIITTWDECTQKLLLKYFPLSKSNKEPLSKD</sequence>
<dbReference type="Pfam" id="PF03732">
    <property type="entry name" value="Retrotrans_gag"/>
    <property type="match status" value="1"/>
</dbReference>
<dbReference type="OrthoDB" id="1923650at2759"/>
<evidence type="ECO:0000313" key="3">
    <source>
        <dbReference type="Proteomes" id="UP000257109"/>
    </source>
</evidence>
<protein>
    <recommendedName>
        <fullName evidence="1">Retrotransposon gag domain-containing protein</fullName>
    </recommendedName>
</protein>
<organism evidence="2 3">
    <name type="scientific">Mucuna pruriens</name>
    <name type="common">Velvet bean</name>
    <name type="synonym">Dolichos pruriens</name>
    <dbReference type="NCBI Taxonomy" id="157652"/>
    <lineage>
        <taxon>Eukaryota</taxon>
        <taxon>Viridiplantae</taxon>
        <taxon>Streptophyta</taxon>
        <taxon>Embryophyta</taxon>
        <taxon>Tracheophyta</taxon>
        <taxon>Spermatophyta</taxon>
        <taxon>Magnoliopsida</taxon>
        <taxon>eudicotyledons</taxon>
        <taxon>Gunneridae</taxon>
        <taxon>Pentapetalae</taxon>
        <taxon>rosids</taxon>
        <taxon>fabids</taxon>
        <taxon>Fabales</taxon>
        <taxon>Fabaceae</taxon>
        <taxon>Papilionoideae</taxon>
        <taxon>50 kb inversion clade</taxon>
        <taxon>NPAAA clade</taxon>
        <taxon>indigoferoid/millettioid clade</taxon>
        <taxon>Phaseoleae</taxon>
        <taxon>Mucuna</taxon>
    </lineage>
</organism>
<dbReference type="EMBL" id="QJKJ01006472">
    <property type="protein sequence ID" value="RDX86599.1"/>
    <property type="molecule type" value="Genomic_DNA"/>
</dbReference>